<gene>
    <name evidence="1" type="ORF">GP486_001054</name>
</gene>
<dbReference type="Gene3D" id="3.10.450.50">
    <property type="match status" value="1"/>
</dbReference>
<organism evidence="1 2">
    <name type="scientific">Trichoglossum hirsutum</name>
    <dbReference type="NCBI Taxonomy" id="265104"/>
    <lineage>
        <taxon>Eukaryota</taxon>
        <taxon>Fungi</taxon>
        <taxon>Dikarya</taxon>
        <taxon>Ascomycota</taxon>
        <taxon>Pezizomycotina</taxon>
        <taxon>Geoglossomycetes</taxon>
        <taxon>Geoglossales</taxon>
        <taxon>Geoglossaceae</taxon>
        <taxon>Trichoglossum</taxon>
    </lineage>
</organism>
<dbReference type="Pfam" id="PF07080">
    <property type="entry name" value="DUF1348"/>
    <property type="match status" value="1"/>
</dbReference>
<dbReference type="InterPro" id="IPR032710">
    <property type="entry name" value="NTF2-like_dom_sf"/>
</dbReference>
<evidence type="ECO:0000313" key="2">
    <source>
        <dbReference type="Proteomes" id="UP000750711"/>
    </source>
</evidence>
<dbReference type="PANTHER" id="PTHR31757:SF0">
    <property type="entry name" value="SLL0781 PROTEIN"/>
    <property type="match status" value="1"/>
</dbReference>
<dbReference type="PANTHER" id="PTHR31757">
    <property type="entry name" value="SLL0781 PROTEIN"/>
    <property type="match status" value="1"/>
</dbReference>
<keyword evidence="2" id="KW-1185">Reference proteome</keyword>
<dbReference type="EMBL" id="JAGHQM010000082">
    <property type="protein sequence ID" value="KAH0565558.1"/>
    <property type="molecule type" value="Genomic_DNA"/>
</dbReference>
<dbReference type="Proteomes" id="UP000750711">
    <property type="component" value="Unassembled WGS sequence"/>
</dbReference>
<reference evidence="1" key="1">
    <citation type="submission" date="2021-03" db="EMBL/GenBank/DDBJ databases">
        <title>Comparative genomics and phylogenomic investigation of the class Geoglossomycetes provide insights into ecological specialization and systematics.</title>
        <authorList>
            <person name="Melie T."/>
            <person name="Pirro S."/>
            <person name="Miller A.N."/>
            <person name="Quandt A."/>
        </authorList>
    </citation>
    <scope>NUCLEOTIDE SEQUENCE</scope>
    <source>
        <strain evidence="1">CAQ_001_2017</strain>
    </source>
</reference>
<protein>
    <submittedName>
        <fullName evidence="1">Uncharacterized protein</fullName>
    </submittedName>
</protein>
<evidence type="ECO:0000313" key="1">
    <source>
        <dbReference type="EMBL" id="KAH0565558.1"/>
    </source>
</evidence>
<comment type="caution">
    <text evidence="1">The sequence shown here is derived from an EMBL/GenBank/DDBJ whole genome shotgun (WGS) entry which is preliminary data.</text>
</comment>
<name>A0A9P8RSZ4_9PEZI</name>
<dbReference type="SUPFAM" id="SSF54427">
    <property type="entry name" value="NTF2-like"/>
    <property type="match status" value="1"/>
</dbReference>
<dbReference type="InterPro" id="IPR009783">
    <property type="entry name" value="DUF1348"/>
</dbReference>
<accession>A0A9P8RSZ4</accession>
<proteinExistence type="predicted"/>
<sequence length="125" mass="14558">MSLSPPFNAETAHQKVKAAQALWNTKDPINVALKGYTPDSIWRNRDKFLNGTSEIVEFLTDKWRRELDYRLRKELFAFAEDRIAVQFWSIPCSAVDICEPNGGEKGLTHVYVRIWQDEEKADERE</sequence>
<dbReference type="AlphaFoldDB" id="A0A9P8RSZ4"/>